<gene>
    <name evidence="1" type="ORF">GGE12_004202</name>
</gene>
<organism evidence="1 2">
    <name type="scientific">Rhizobium mongolense</name>
    <dbReference type="NCBI Taxonomy" id="57676"/>
    <lineage>
        <taxon>Bacteria</taxon>
        <taxon>Pseudomonadati</taxon>
        <taxon>Pseudomonadota</taxon>
        <taxon>Alphaproteobacteria</taxon>
        <taxon>Hyphomicrobiales</taxon>
        <taxon>Rhizobiaceae</taxon>
        <taxon>Rhizobium/Agrobacterium group</taxon>
        <taxon>Rhizobium</taxon>
    </lineage>
</organism>
<name>A0A7W6RR68_9HYPH</name>
<reference evidence="1 2" key="1">
    <citation type="submission" date="2020-08" db="EMBL/GenBank/DDBJ databases">
        <title>Genomic Encyclopedia of Type Strains, Phase IV (KMG-V): Genome sequencing to study the core and pangenomes of soil and plant-associated prokaryotes.</title>
        <authorList>
            <person name="Whitman W."/>
        </authorList>
    </citation>
    <scope>NUCLEOTIDE SEQUENCE [LARGE SCALE GENOMIC DNA]</scope>
    <source>
        <strain evidence="1 2">SEMIA 402</strain>
    </source>
</reference>
<accession>A0A7W6RR68</accession>
<sequence length="68" mass="7346">MGDDEIGRLNQGTQLSDIDHLSRHHLVGDASQTGDLIGLVWLLQAAVDANDVTDIAGPIEGEPPRRFQ</sequence>
<dbReference type="Proteomes" id="UP000533641">
    <property type="component" value="Unassembled WGS sequence"/>
</dbReference>
<comment type="caution">
    <text evidence="1">The sequence shown here is derived from an EMBL/GenBank/DDBJ whole genome shotgun (WGS) entry which is preliminary data.</text>
</comment>
<evidence type="ECO:0000313" key="2">
    <source>
        <dbReference type="Proteomes" id="UP000533641"/>
    </source>
</evidence>
<evidence type="ECO:0000313" key="1">
    <source>
        <dbReference type="EMBL" id="MBB4276405.1"/>
    </source>
</evidence>
<dbReference type="AlphaFoldDB" id="A0A7W6RR68"/>
<proteinExistence type="predicted"/>
<protein>
    <submittedName>
        <fullName evidence="1">Uncharacterized protein</fullName>
    </submittedName>
</protein>
<dbReference type="EMBL" id="JACIGM010000009">
    <property type="protein sequence ID" value="MBB4276405.1"/>
    <property type="molecule type" value="Genomic_DNA"/>
</dbReference>